<reference evidence="1 2" key="1">
    <citation type="submission" date="2019-02" db="EMBL/GenBank/DDBJ databases">
        <authorList>
            <person name="Goldberg S.R."/>
            <person name="Haltli B.A."/>
            <person name="Correa H."/>
            <person name="Russell K.G."/>
        </authorList>
    </citation>
    <scope>NUCLEOTIDE SEQUENCE [LARGE SCALE GENOMIC DNA]</scope>
    <source>
        <strain evidence="1 2">JCM 16186</strain>
    </source>
</reference>
<organism evidence="1 2">
    <name type="scientific">Fulvivirga kasyanovii</name>
    <dbReference type="NCBI Taxonomy" id="396812"/>
    <lineage>
        <taxon>Bacteria</taxon>
        <taxon>Pseudomonadati</taxon>
        <taxon>Bacteroidota</taxon>
        <taxon>Cytophagia</taxon>
        <taxon>Cytophagales</taxon>
        <taxon>Fulvivirgaceae</taxon>
        <taxon>Fulvivirga</taxon>
    </lineage>
</organism>
<keyword evidence="2" id="KW-1185">Reference proteome</keyword>
<name>A0ABW9RPN7_9BACT</name>
<protein>
    <submittedName>
        <fullName evidence="1">Uncharacterized protein</fullName>
    </submittedName>
</protein>
<comment type="caution">
    <text evidence="1">The sequence shown here is derived from an EMBL/GenBank/DDBJ whole genome shotgun (WGS) entry which is preliminary data.</text>
</comment>
<accession>A0ABW9RPN7</accession>
<gene>
    <name evidence="1" type="ORF">E1163_14220</name>
</gene>
<sequence length="474" mass="56095">MKSLFAIVKNLSDKEARAFQRLFLSKKRDGENKKRQLFEAALRSKRHADFRQFVKAQKYSRQNYYQLSKRLRESLYDFLLSFHHTKREDERFCEEMSCYKKLYCVKILLDRGMEDHARQMLEEVLFIAEKQHLTVIYCEAMDLQNRYFPFEAPSVNTSRSYIRNLSSDLSINEYLKQYLIESVMKDHNSDFGLRGSLIQLIINDQIPGADAGFMRQLHEINGLFHQRLFEVAHLQLASLLEWLEQQPDTNNVCIGLTNLELAKASVCIRNFDEAGNFLSQAERHLEQTLPWQSVIYELKYIIALRTFNTKEQNKILQEVKHILIASDKEMFEGKWGYYTAYHFYQQGELKEVIKLANSRIANAIKDQRELLMLRILELICIYRLNDQDWFFYKSECLRKQLNGKIDKSDRLQMFFSIFRKPFDTSSGENLMLKKLKMLEDISPWHPLSKELLSFSGILSALMTVFEPEYLVDSD</sequence>
<dbReference type="RefSeq" id="WP_155172942.1">
    <property type="nucleotide sequence ID" value="NZ_BAAAFL010000017.1"/>
</dbReference>
<dbReference type="Proteomes" id="UP000798808">
    <property type="component" value="Unassembled WGS sequence"/>
</dbReference>
<dbReference type="EMBL" id="SMLW01000563">
    <property type="protein sequence ID" value="MTI26109.1"/>
    <property type="molecule type" value="Genomic_DNA"/>
</dbReference>
<proteinExistence type="predicted"/>
<evidence type="ECO:0000313" key="1">
    <source>
        <dbReference type="EMBL" id="MTI26109.1"/>
    </source>
</evidence>
<evidence type="ECO:0000313" key="2">
    <source>
        <dbReference type="Proteomes" id="UP000798808"/>
    </source>
</evidence>